<organism evidence="1 2">
    <name type="scientific">Handroanthus impetiginosus</name>
    <dbReference type="NCBI Taxonomy" id="429701"/>
    <lineage>
        <taxon>Eukaryota</taxon>
        <taxon>Viridiplantae</taxon>
        <taxon>Streptophyta</taxon>
        <taxon>Embryophyta</taxon>
        <taxon>Tracheophyta</taxon>
        <taxon>Spermatophyta</taxon>
        <taxon>Magnoliopsida</taxon>
        <taxon>eudicotyledons</taxon>
        <taxon>Gunneridae</taxon>
        <taxon>Pentapetalae</taxon>
        <taxon>asterids</taxon>
        <taxon>lamiids</taxon>
        <taxon>Lamiales</taxon>
        <taxon>Bignoniaceae</taxon>
        <taxon>Crescentiina</taxon>
        <taxon>Tabebuia alliance</taxon>
        <taxon>Handroanthus</taxon>
    </lineage>
</organism>
<sequence length="78" mass="8802">MENDAIISKDVKVERQSPSHEVEVANYSCLCSPTTHAGSFRCRLHQVPRLHRTRSMDSQSIVTPSSYKLTQNNAVNFP</sequence>
<dbReference type="OrthoDB" id="1924025at2759"/>
<protein>
    <submittedName>
        <fullName evidence="1">Uncharacterized protein</fullName>
    </submittedName>
</protein>
<gene>
    <name evidence="1" type="ORF">CDL12_18277</name>
</gene>
<evidence type="ECO:0000313" key="2">
    <source>
        <dbReference type="Proteomes" id="UP000231279"/>
    </source>
</evidence>
<reference evidence="2" key="1">
    <citation type="journal article" date="2018" name="Gigascience">
        <title>Genome assembly of the Pink Ipe (Handroanthus impetiginosus, Bignoniaceae), a highly valued, ecologically keystone Neotropical timber forest tree.</title>
        <authorList>
            <person name="Silva-Junior O.B."/>
            <person name="Grattapaglia D."/>
            <person name="Novaes E."/>
            <person name="Collevatti R.G."/>
        </authorList>
    </citation>
    <scope>NUCLEOTIDE SEQUENCE [LARGE SCALE GENOMIC DNA]</scope>
    <source>
        <strain evidence="2">cv. UFG-1</strain>
    </source>
</reference>
<accession>A0A2G9GV75</accession>
<evidence type="ECO:0000313" key="1">
    <source>
        <dbReference type="EMBL" id="PIN09142.1"/>
    </source>
</evidence>
<comment type="caution">
    <text evidence="1">The sequence shown here is derived from an EMBL/GenBank/DDBJ whole genome shotgun (WGS) entry which is preliminary data.</text>
</comment>
<dbReference type="Proteomes" id="UP000231279">
    <property type="component" value="Unassembled WGS sequence"/>
</dbReference>
<keyword evidence="2" id="KW-1185">Reference proteome</keyword>
<dbReference type="EMBL" id="NKXS01003599">
    <property type="protein sequence ID" value="PIN09142.1"/>
    <property type="molecule type" value="Genomic_DNA"/>
</dbReference>
<dbReference type="AlphaFoldDB" id="A0A2G9GV75"/>
<dbReference type="PANTHER" id="PTHR33132">
    <property type="entry name" value="OSJNBB0118P14.9 PROTEIN"/>
    <property type="match status" value="1"/>
</dbReference>
<dbReference type="PANTHER" id="PTHR33132:SF135">
    <property type="entry name" value="OS02G0799700 PROTEIN"/>
    <property type="match status" value="1"/>
</dbReference>
<name>A0A2G9GV75_9LAMI</name>
<proteinExistence type="predicted"/>